<keyword evidence="12" id="KW-0479">Metal-binding</keyword>
<keyword evidence="12" id="KW-0460">Magnesium</keyword>
<evidence type="ECO:0000256" key="4">
    <source>
        <dbReference type="ARBA" id="ARBA00022741"/>
    </source>
</evidence>
<dbReference type="PROSITE" id="PS00108">
    <property type="entry name" value="PROTEIN_KINASE_ST"/>
    <property type="match status" value="1"/>
</dbReference>
<dbReference type="PROSITE" id="PS50011">
    <property type="entry name" value="PROTEIN_KINASE_DOM"/>
    <property type="match status" value="1"/>
</dbReference>
<evidence type="ECO:0000256" key="12">
    <source>
        <dbReference type="PIRSR" id="PIRSR000615-3"/>
    </source>
</evidence>
<evidence type="ECO:0000256" key="10">
    <source>
        <dbReference type="ARBA" id="ARBA00048679"/>
    </source>
</evidence>
<keyword evidence="4 13" id="KW-0547">Nucleotide-binding</keyword>
<dbReference type="FunFam" id="1.10.510.10:FF:000235">
    <property type="entry name" value="Serine/threonine-protein kinase ark1"/>
    <property type="match status" value="1"/>
</dbReference>
<evidence type="ECO:0000256" key="15">
    <source>
        <dbReference type="PROSITE-ProRule" id="PRU10141"/>
    </source>
</evidence>
<dbReference type="SMART" id="SM00220">
    <property type="entry name" value="S_TKc"/>
    <property type="match status" value="1"/>
</dbReference>
<dbReference type="AlphaFoldDB" id="A0A915M118"/>
<organism evidence="19 20">
    <name type="scientific">Meloidogyne javanica</name>
    <name type="common">Root-knot nematode worm</name>
    <dbReference type="NCBI Taxonomy" id="6303"/>
    <lineage>
        <taxon>Eukaryota</taxon>
        <taxon>Metazoa</taxon>
        <taxon>Ecdysozoa</taxon>
        <taxon>Nematoda</taxon>
        <taxon>Chromadorea</taxon>
        <taxon>Rhabditida</taxon>
        <taxon>Tylenchina</taxon>
        <taxon>Tylenchomorpha</taxon>
        <taxon>Tylenchoidea</taxon>
        <taxon>Meloidogynidae</taxon>
        <taxon>Meloidogyninae</taxon>
        <taxon>Meloidogyne</taxon>
        <taxon>Meloidogyne incognita group</taxon>
    </lineage>
</organism>
<comment type="subcellular location">
    <subcellularLocation>
        <location evidence="1">Midbody</location>
    </subcellularLocation>
</comment>
<evidence type="ECO:0000256" key="2">
    <source>
        <dbReference type="ARBA" id="ARBA00022527"/>
    </source>
</evidence>
<evidence type="ECO:0000256" key="3">
    <source>
        <dbReference type="ARBA" id="ARBA00022679"/>
    </source>
</evidence>
<feature type="binding site" evidence="13">
    <location>
        <begin position="128"/>
        <end position="130"/>
    </location>
    <ligand>
        <name>ATP</name>
        <dbReference type="ChEBI" id="CHEBI:30616"/>
    </ligand>
</feature>
<dbReference type="Gene3D" id="1.10.510.10">
    <property type="entry name" value="Transferase(Phosphotransferase) domain 1"/>
    <property type="match status" value="1"/>
</dbReference>
<evidence type="ECO:0000256" key="7">
    <source>
        <dbReference type="ARBA" id="ARBA00022853"/>
    </source>
</evidence>
<evidence type="ECO:0000256" key="1">
    <source>
        <dbReference type="ARBA" id="ARBA00004214"/>
    </source>
</evidence>
<feature type="domain" description="Protein kinase" evidence="18">
    <location>
        <begin position="50"/>
        <end position="309"/>
    </location>
</feature>
<keyword evidence="6 13" id="KW-0067">ATP-binding</keyword>
<dbReference type="InterPro" id="IPR030616">
    <property type="entry name" value="Aur-like"/>
</dbReference>
<feature type="binding site" evidence="12">
    <location>
        <position position="191"/>
    </location>
    <ligand>
        <name>Mg(2+)</name>
        <dbReference type="ChEBI" id="CHEBI:18420"/>
    </ligand>
</feature>
<dbReference type="GO" id="GO:0004674">
    <property type="term" value="F:protein serine/threonine kinase activity"/>
    <property type="evidence" value="ECO:0007669"/>
    <property type="project" value="UniProtKB-KW"/>
</dbReference>
<keyword evidence="19" id="KW-1185">Reference proteome</keyword>
<feature type="active site" description="Proton acceptor" evidence="11">
    <location>
        <position position="173"/>
    </location>
</feature>
<evidence type="ECO:0000256" key="5">
    <source>
        <dbReference type="ARBA" id="ARBA00022777"/>
    </source>
</evidence>
<evidence type="ECO:0000313" key="20">
    <source>
        <dbReference type="WBParaSite" id="scaffold255_cov246.g575"/>
    </source>
</evidence>
<feature type="binding site" evidence="13">
    <location>
        <position position="60"/>
    </location>
    <ligand>
        <name>ATP</name>
        <dbReference type="ChEBI" id="CHEBI:30616"/>
    </ligand>
</feature>
<dbReference type="EC" id="2.7.11.1" evidence="17"/>
<evidence type="ECO:0000256" key="14">
    <source>
        <dbReference type="PIRSR" id="PIRSR630616-3"/>
    </source>
</evidence>
<dbReference type="GO" id="GO:0005524">
    <property type="term" value="F:ATP binding"/>
    <property type="evidence" value="ECO:0007669"/>
    <property type="project" value="UniProtKB-UniRule"/>
</dbReference>
<dbReference type="GO" id="GO:0032506">
    <property type="term" value="P:cytokinetic process"/>
    <property type="evidence" value="ECO:0007669"/>
    <property type="project" value="UniProtKB-ARBA"/>
</dbReference>
<evidence type="ECO:0000259" key="18">
    <source>
        <dbReference type="PROSITE" id="PS50011"/>
    </source>
</evidence>
<feature type="cross-link" description="Glycyl lysine isopeptide (Lys-Gly) (interchain with G-Cter in SUMO2)" evidence="14">
    <location>
        <position position="175"/>
    </location>
</feature>
<dbReference type="GO" id="GO:0030261">
    <property type="term" value="P:chromosome condensation"/>
    <property type="evidence" value="ECO:0007669"/>
    <property type="project" value="UniProtKB-ARBA"/>
</dbReference>
<dbReference type="PROSITE" id="PS00107">
    <property type="entry name" value="PROTEIN_KINASE_ATP"/>
    <property type="match status" value="1"/>
</dbReference>
<evidence type="ECO:0000256" key="17">
    <source>
        <dbReference type="RuleBase" id="RU367134"/>
    </source>
</evidence>
<keyword evidence="8" id="KW-0469">Meiosis</keyword>
<feature type="binding site" evidence="12">
    <location>
        <position position="178"/>
    </location>
    <ligand>
        <name>Mg(2+)</name>
        <dbReference type="ChEBI" id="CHEBI:18420"/>
    </ligand>
</feature>
<dbReference type="InterPro" id="IPR000719">
    <property type="entry name" value="Prot_kinase_dom"/>
</dbReference>
<comment type="catalytic activity">
    <reaction evidence="10 17">
        <text>L-seryl-[protein] + ATP = O-phospho-L-seryl-[protein] + ADP + H(+)</text>
        <dbReference type="Rhea" id="RHEA:17989"/>
        <dbReference type="Rhea" id="RHEA-COMP:9863"/>
        <dbReference type="Rhea" id="RHEA-COMP:11604"/>
        <dbReference type="ChEBI" id="CHEBI:15378"/>
        <dbReference type="ChEBI" id="CHEBI:29999"/>
        <dbReference type="ChEBI" id="CHEBI:30616"/>
        <dbReference type="ChEBI" id="CHEBI:83421"/>
        <dbReference type="ChEBI" id="CHEBI:456216"/>
        <dbReference type="EC" id="2.7.11.1"/>
    </reaction>
</comment>
<comment type="catalytic activity">
    <reaction evidence="9 17">
        <text>L-threonyl-[protein] + ATP = O-phospho-L-threonyl-[protein] + ADP + H(+)</text>
        <dbReference type="Rhea" id="RHEA:46608"/>
        <dbReference type="Rhea" id="RHEA-COMP:11060"/>
        <dbReference type="Rhea" id="RHEA-COMP:11605"/>
        <dbReference type="ChEBI" id="CHEBI:15378"/>
        <dbReference type="ChEBI" id="CHEBI:30013"/>
        <dbReference type="ChEBI" id="CHEBI:30616"/>
        <dbReference type="ChEBI" id="CHEBI:61977"/>
        <dbReference type="ChEBI" id="CHEBI:456216"/>
        <dbReference type="EC" id="2.7.11.1"/>
    </reaction>
</comment>
<evidence type="ECO:0000256" key="8">
    <source>
        <dbReference type="ARBA" id="ARBA00023254"/>
    </source>
</evidence>
<dbReference type="InterPro" id="IPR017441">
    <property type="entry name" value="Protein_kinase_ATP_BS"/>
</dbReference>
<dbReference type="Pfam" id="PF00069">
    <property type="entry name" value="Pkinase"/>
    <property type="match status" value="1"/>
</dbReference>
<keyword evidence="3 17" id="KW-0808">Transferase</keyword>
<dbReference type="InterPro" id="IPR008271">
    <property type="entry name" value="Ser/Thr_kinase_AS"/>
</dbReference>
<dbReference type="GO" id="GO:0030496">
    <property type="term" value="C:midbody"/>
    <property type="evidence" value="ECO:0007669"/>
    <property type="project" value="UniProtKB-SubCell"/>
</dbReference>
<dbReference type="FunFam" id="3.30.200.20:FF:000042">
    <property type="entry name" value="Aurora kinase A"/>
    <property type="match status" value="1"/>
</dbReference>
<evidence type="ECO:0000256" key="16">
    <source>
        <dbReference type="RuleBase" id="RU000304"/>
    </source>
</evidence>
<dbReference type="GO" id="GO:0051321">
    <property type="term" value="P:meiotic cell cycle"/>
    <property type="evidence" value="ECO:0007669"/>
    <property type="project" value="UniProtKB-KW"/>
</dbReference>
<keyword evidence="7" id="KW-0156">Chromatin regulator</keyword>
<dbReference type="CDD" id="cd14007">
    <property type="entry name" value="STKc_Aurora"/>
    <property type="match status" value="1"/>
</dbReference>
<protein>
    <recommendedName>
        <fullName evidence="17">Aurora kinase</fullName>
        <ecNumber evidence="17">2.7.11.1</ecNumber>
    </recommendedName>
</protein>
<dbReference type="InterPro" id="IPR011009">
    <property type="entry name" value="Kinase-like_dom_sf"/>
</dbReference>
<dbReference type="WBParaSite" id="scaffold255_cov246.g575">
    <property type="protein sequence ID" value="scaffold255_cov246.g575"/>
    <property type="gene ID" value="scaffold255_cov246.g575"/>
</dbReference>
<evidence type="ECO:0000313" key="19">
    <source>
        <dbReference type="Proteomes" id="UP000887561"/>
    </source>
</evidence>
<dbReference type="PANTHER" id="PTHR24350">
    <property type="entry name" value="SERINE/THREONINE-PROTEIN KINASE IAL-RELATED"/>
    <property type="match status" value="1"/>
</dbReference>
<sequence length="344" mass="40719">MAQTLKSKKLQQKHGNTQLIEKNNNKCYDGIDYTNCGFDWNQHRWQLSDFEIGRPLGKGKFGNVYLARDRYYRIPVALKILFKSQLVKGNVEHQLIREIEIHAHLRHPNILRIHNFFHDDKKVYLILEYAVHGELFKELNRCKQFSESRTARYIFQVADALNYCHSKKIIHRDIKPENILLCDDGQIRIADFGWAVHAMNRRFVGIIISFSRKTMCGTLDYLPPEMIFKMHHDEKVDYWSVGVLCYEFLTGKPPFETDDQKHTYKRITNVEYVFPRHVSKGAMDLISRLLRKDPNQRMTFEQLLKHPWILEYCSRASEDVPDNELAPISTFNDELRETKVEEID</sequence>
<comment type="similarity">
    <text evidence="17">Belongs to the protein kinase superfamily. Ser/Thr protein kinase family. Aurora subfamily.</text>
</comment>
<dbReference type="SUPFAM" id="SSF56112">
    <property type="entry name" value="Protein kinase-like (PK-like)"/>
    <property type="match status" value="1"/>
</dbReference>
<dbReference type="GO" id="GO:0000070">
    <property type="term" value="P:mitotic sister chromatid segregation"/>
    <property type="evidence" value="ECO:0007669"/>
    <property type="project" value="UniProtKB-ARBA"/>
</dbReference>
<keyword evidence="5 17" id="KW-0418">Kinase</keyword>
<evidence type="ECO:0000256" key="13">
    <source>
        <dbReference type="PIRSR" id="PIRSR630616-2"/>
    </source>
</evidence>
<reference evidence="20" key="1">
    <citation type="submission" date="2022-11" db="UniProtKB">
        <authorList>
            <consortium name="WormBaseParasite"/>
        </authorList>
    </citation>
    <scope>IDENTIFICATION</scope>
</reference>
<evidence type="ECO:0000256" key="9">
    <source>
        <dbReference type="ARBA" id="ARBA00047899"/>
    </source>
</evidence>
<accession>A0A915M118</accession>
<name>A0A915M118_MELJA</name>
<evidence type="ECO:0000256" key="11">
    <source>
        <dbReference type="PIRSR" id="PIRSR000615-1"/>
    </source>
</evidence>
<dbReference type="Gene3D" id="3.30.200.20">
    <property type="entry name" value="Phosphorylase Kinase, domain 1"/>
    <property type="match status" value="1"/>
</dbReference>
<proteinExistence type="inferred from homology"/>
<keyword evidence="2 16" id="KW-0723">Serine/threonine-protein kinase</keyword>
<evidence type="ECO:0000256" key="6">
    <source>
        <dbReference type="ARBA" id="ARBA00022840"/>
    </source>
</evidence>
<dbReference type="Proteomes" id="UP000887561">
    <property type="component" value="Unplaced"/>
</dbReference>
<feature type="binding site" evidence="13">
    <location>
        <position position="191"/>
    </location>
    <ligand>
        <name>ATP</name>
        <dbReference type="ChEBI" id="CHEBI:30616"/>
    </ligand>
</feature>
<feature type="binding site" evidence="13">
    <location>
        <begin position="177"/>
        <end position="178"/>
    </location>
    <ligand>
        <name>ATP</name>
        <dbReference type="ChEBI" id="CHEBI:30616"/>
    </ligand>
</feature>
<dbReference type="GO" id="GO:0006325">
    <property type="term" value="P:chromatin organization"/>
    <property type="evidence" value="ECO:0007669"/>
    <property type="project" value="UniProtKB-KW"/>
</dbReference>
<feature type="binding site" evidence="13 15">
    <location>
        <position position="79"/>
    </location>
    <ligand>
        <name>ATP</name>
        <dbReference type="ChEBI" id="CHEBI:30616"/>
    </ligand>
</feature>
<dbReference type="GO" id="GO:0046872">
    <property type="term" value="F:metal ion binding"/>
    <property type="evidence" value="ECO:0007669"/>
    <property type="project" value="UniProtKB-KW"/>
</dbReference>
<dbReference type="PIRSF" id="PIRSF000615">
    <property type="entry name" value="TyrPK_CSF1-R"/>
    <property type="match status" value="1"/>
</dbReference>